<feature type="transmembrane region" description="Helical" evidence="1">
    <location>
        <begin position="393"/>
        <end position="414"/>
    </location>
</feature>
<reference evidence="3 4" key="1">
    <citation type="submission" date="2024-10" db="EMBL/GenBank/DDBJ databases">
        <title>The Natural Products Discovery Center: Release of the First 8490 Sequenced Strains for Exploring Actinobacteria Biosynthetic Diversity.</title>
        <authorList>
            <person name="Kalkreuter E."/>
            <person name="Kautsar S.A."/>
            <person name="Yang D."/>
            <person name="Bader C.D."/>
            <person name="Teijaro C.N."/>
            <person name="Fluegel L."/>
            <person name="Davis C.M."/>
            <person name="Simpson J.R."/>
            <person name="Lauterbach L."/>
            <person name="Steele A.D."/>
            <person name="Gui C."/>
            <person name="Meng S."/>
            <person name="Li G."/>
            <person name="Viehrig K."/>
            <person name="Ye F."/>
            <person name="Su P."/>
            <person name="Kiefer A.F."/>
            <person name="Nichols A."/>
            <person name="Cepeda A.J."/>
            <person name="Yan W."/>
            <person name="Fan B."/>
            <person name="Jiang Y."/>
            <person name="Adhikari A."/>
            <person name="Zheng C.-J."/>
            <person name="Schuster L."/>
            <person name="Cowan T.M."/>
            <person name="Smanski M.J."/>
            <person name="Chevrette M.G."/>
            <person name="De Carvalho L.P.S."/>
            <person name="Shen B."/>
        </authorList>
    </citation>
    <scope>NUCLEOTIDE SEQUENCE [LARGE SCALE GENOMIC DNA]</scope>
    <source>
        <strain evidence="3 4">NPDC001281</strain>
    </source>
</reference>
<evidence type="ECO:0000313" key="4">
    <source>
        <dbReference type="Proteomes" id="UP001602119"/>
    </source>
</evidence>
<gene>
    <name evidence="3" type="ORF">ACFY05_25120</name>
</gene>
<feature type="transmembrane region" description="Helical" evidence="1">
    <location>
        <begin position="188"/>
        <end position="207"/>
    </location>
</feature>
<sequence>MMPDVEETATGEESGWRAPHPRVVVAAAVFSLAVAVPAAIALARFLAGRGAAPDVIVAVAVAAALLVVGAATVYETARRRTTRYRLTDRRLELHSGIWTKEYRAVPRERVRSVDVTADPVRRALGLAVVKVGTGEKHASGGPAEITLDALAVTEAEELRGVLLGGRAERPDDGPLAELRWSWIRYAPLTVWTFVGGGLALGGLYKLLDTLGFEPGKSETVARAWEWLTATPWVTVPLLLAANALLGLVGATALYAESWGRYRLERRPGVLRLRRGLLTTRSLTLEERRLRGVAVTEPLLLRLGGGARVTAVATGLRKAEENETEEVAALTPPLPAREARRIASEVLGEELDPAGLRGHPRAARGRRVRRALAGAAALAAALGMLDAWTEWVPAWAWALPVLAVPAGWALAAEGYRSLGHGLTRRYLVTRSGAVRRRTVALDRSGIIGLTVSESLFQRRAGLVTVSATTAAGEGRYDVLDVGRDEGLRLARHAVPGLLEPFVEESG</sequence>
<protein>
    <submittedName>
        <fullName evidence="3">PH domain-containing protein</fullName>
    </submittedName>
</protein>
<feature type="transmembrane region" description="Helical" evidence="1">
    <location>
        <begin position="23"/>
        <end position="43"/>
    </location>
</feature>
<comment type="caution">
    <text evidence="3">The sequence shown here is derived from an EMBL/GenBank/DDBJ whole genome shotgun (WGS) entry which is preliminary data.</text>
</comment>
<evidence type="ECO:0000256" key="1">
    <source>
        <dbReference type="SAM" id="Phobius"/>
    </source>
</evidence>
<dbReference type="Proteomes" id="UP001602119">
    <property type="component" value="Unassembled WGS sequence"/>
</dbReference>
<feature type="transmembrane region" description="Helical" evidence="1">
    <location>
        <begin position="232"/>
        <end position="255"/>
    </location>
</feature>
<organism evidence="3 4">
    <name type="scientific">Microtetraspora fusca</name>
    <dbReference type="NCBI Taxonomy" id="1997"/>
    <lineage>
        <taxon>Bacteria</taxon>
        <taxon>Bacillati</taxon>
        <taxon>Actinomycetota</taxon>
        <taxon>Actinomycetes</taxon>
        <taxon>Streptosporangiales</taxon>
        <taxon>Streptosporangiaceae</taxon>
        <taxon>Microtetraspora</taxon>
    </lineage>
</organism>
<dbReference type="InterPro" id="IPR014529">
    <property type="entry name" value="UCP026631"/>
</dbReference>
<evidence type="ECO:0000259" key="2">
    <source>
        <dbReference type="Pfam" id="PF03703"/>
    </source>
</evidence>
<dbReference type="PANTHER" id="PTHR34473:SF2">
    <property type="entry name" value="UPF0699 TRANSMEMBRANE PROTEIN YDBT"/>
    <property type="match status" value="1"/>
</dbReference>
<dbReference type="RefSeq" id="WP_387344456.1">
    <property type="nucleotide sequence ID" value="NZ_JBIAXI010000016.1"/>
</dbReference>
<dbReference type="EMBL" id="JBIAXI010000016">
    <property type="protein sequence ID" value="MFF4776143.1"/>
    <property type="molecule type" value="Genomic_DNA"/>
</dbReference>
<feature type="transmembrane region" description="Helical" evidence="1">
    <location>
        <begin position="370"/>
        <end position="387"/>
    </location>
</feature>
<dbReference type="PANTHER" id="PTHR34473">
    <property type="entry name" value="UPF0699 TRANSMEMBRANE PROTEIN YDBS"/>
    <property type="match status" value="1"/>
</dbReference>
<dbReference type="Pfam" id="PF03703">
    <property type="entry name" value="bPH_2"/>
    <property type="match status" value="2"/>
</dbReference>
<keyword evidence="1" id="KW-0472">Membrane</keyword>
<name>A0ABW6VAV7_MICFU</name>
<keyword evidence="1" id="KW-1133">Transmembrane helix</keyword>
<keyword evidence="4" id="KW-1185">Reference proteome</keyword>
<feature type="domain" description="YdbS-like PH" evidence="2">
    <location>
        <begin position="414"/>
        <end position="489"/>
    </location>
</feature>
<feature type="domain" description="YdbS-like PH" evidence="2">
    <location>
        <begin position="80"/>
        <end position="159"/>
    </location>
</feature>
<keyword evidence="1" id="KW-0812">Transmembrane</keyword>
<accession>A0ABW6VAV7</accession>
<dbReference type="InterPro" id="IPR005182">
    <property type="entry name" value="YdbS-like_PH"/>
</dbReference>
<proteinExistence type="predicted"/>
<feature type="transmembrane region" description="Helical" evidence="1">
    <location>
        <begin position="55"/>
        <end position="74"/>
    </location>
</feature>
<dbReference type="PIRSF" id="PIRSF026631">
    <property type="entry name" value="UCP026631"/>
    <property type="match status" value="1"/>
</dbReference>
<evidence type="ECO:0000313" key="3">
    <source>
        <dbReference type="EMBL" id="MFF4776143.1"/>
    </source>
</evidence>